<dbReference type="InterPro" id="IPR058625">
    <property type="entry name" value="MdtA-like_BSH"/>
</dbReference>
<dbReference type="InterPro" id="IPR006143">
    <property type="entry name" value="RND_pump_MFP"/>
</dbReference>
<comment type="similarity">
    <text evidence="1">Belongs to the membrane fusion protein (MFP) (TC 8.A.1) family.</text>
</comment>
<dbReference type="Gene3D" id="2.40.420.20">
    <property type="match status" value="1"/>
</dbReference>
<dbReference type="EMBL" id="PIQH01000001">
    <property type="protein sequence ID" value="RUO81496.1"/>
    <property type="molecule type" value="Genomic_DNA"/>
</dbReference>
<feature type="domain" description="Multidrug resistance protein MdtA-like barrel-sandwich hybrid" evidence="3">
    <location>
        <begin position="71"/>
        <end position="193"/>
    </location>
</feature>
<evidence type="ECO:0000313" key="7">
    <source>
        <dbReference type="Proteomes" id="UP000287996"/>
    </source>
</evidence>
<feature type="domain" description="YknX-like C-terminal permuted SH3-like" evidence="5">
    <location>
        <begin position="287"/>
        <end position="354"/>
    </location>
</feature>
<evidence type="ECO:0000256" key="1">
    <source>
        <dbReference type="ARBA" id="ARBA00009477"/>
    </source>
</evidence>
<reference evidence="6 7" key="1">
    <citation type="journal article" date="2011" name="Front. Microbiol.">
        <title>Genomic signatures of strain selection and enhancement in Bacillus atrophaeus var. globigii, a historical biowarfare simulant.</title>
        <authorList>
            <person name="Gibbons H.S."/>
            <person name="Broomall S.M."/>
            <person name="McNew L.A."/>
            <person name="Daligault H."/>
            <person name="Chapman C."/>
            <person name="Bruce D."/>
            <person name="Karavis M."/>
            <person name="Krepps M."/>
            <person name="McGregor P.A."/>
            <person name="Hong C."/>
            <person name="Park K.H."/>
            <person name="Akmal A."/>
            <person name="Feldman A."/>
            <person name="Lin J.S."/>
            <person name="Chang W.E."/>
            <person name="Higgs B.W."/>
            <person name="Demirev P."/>
            <person name="Lindquist J."/>
            <person name="Liem A."/>
            <person name="Fochler E."/>
            <person name="Read T.D."/>
            <person name="Tapia R."/>
            <person name="Johnson S."/>
            <person name="Bishop-Lilly K.A."/>
            <person name="Detter C."/>
            <person name="Han C."/>
            <person name="Sozhamannan S."/>
            <person name="Rosenzweig C.N."/>
            <person name="Skowronski E.W."/>
        </authorList>
    </citation>
    <scope>NUCLEOTIDE SEQUENCE [LARGE SCALE GENOMIC DNA]</scope>
    <source>
        <strain evidence="6 7">CC-PW-9</strain>
    </source>
</reference>
<proteinExistence type="inferred from homology"/>
<dbReference type="PANTHER" id="PTHR30469">
    <property type="entry name" value="MULTIDRUG RESISTANCE PROTEIN MDTA"/>
    <property type="match status" value="1"/>
</dbReference>
<gene>
    <name evidence="6" type="ORF">CWI84_01695</name>
</gene>
<dbReference type="PRINTS" id="PR01490">
    <property type="entry name" value="RTXTOXIND"/>
</dbReference>
<organism evidence="6 7">
    <name type="scientific">Idiomarina tyrosinivorans</name>
    <dbReference type="NCBI Taxonomy" id="1445662"/>
    <lineage>
        <taxon>Bacteria</taxon>
        <taxon>Pseudomonadati</taxon>
        <taxon>Pseudomonadota</taxon>
        <taxon>Gammaproteobacteria</taxon>
        <taxon>Alteromonadales</taxon>
        <taxon>Idiomarinaceae</taxon>
        <taxon>Idiomarina</taxon>
    </lineage>
</organism>
<dbReference type="PANTHER" id="PTHR30469:SF38">
    <property type="entry name" value="HLYD FAMILY SECRETION PROTEIN"/>
    <property type="match status" value="1"/>
</dbReference>
<dbReference type="Pfam" id="PF25954">
    <property type="entry name" value="Beta-barrel_RND_2"/>
    <property type="match status" value="1"/>
</dbReference>
<dbReference type="InterPro" id="IPR058792">
    <property type="entry name" value="Beta-barrel_RND_2"/>
</dbReference>
<dbReference type="RefSeq" id="WP_126840837.1">
    <property type="nucleotide sequence ID" value="NZ_PIQH01000001.1"/>
</dbReference>
<name>A0A432ZUP2_9GAMM</name>
<dbReference type="Pfam" id="PF25989">
    <property type="entry name" value="YknX_C"/>
    <property type="match status" value="1"/>
</dbReference>
<evidence type="ECO:0000259" key="5">
    <source>
        <dbReference type="Pfam" id="PF25989"/>
    </source>
</evidence>
<dbReference type="Gene3D" id="2.40.50.100">
    <property type="match status" value="1"/>
</dbReference>
<feature type="chain" id="PRO_5019561163" evidence="2">
    <location>
        <begin position="31"/>
        <end position="358"/>
    </location>
</feature>
<evidence type="ECO:0000313" key="6">
    <source>
        <dbReference type="EMBL" id="RUO81496.1"/>
    </source>
</evidence>
<feature type="signal peptide" evidence="2">
    <location>
        <begin position="1"/>
        <end position="30"/>
    </location>
</feature>
<keyword evidence="2" id="KW-0732">Signal</keyword>
<evidence type="ECO:0000259" key="3">
    <source>
        <dbReference type="Pfam" id="PF25917"/>
    </source>
</evidence>
<dbReference type="Proteomes" id="UP000287996">
    <property type="component" value="Unassembled WGS sequence"/>
</dbReference>
<dbReference type="NCBIfam" id="TIGR01730">
    <property type="entry name" value="RND_mfp"/>
    <property type="match status" value="1"/>
</dbReference>
<dbReference type="InterPro" id="IPR058637">
    <property type="entry name" value="YknX-like_C"/>
</dbReference>
<dbReference type="Gene3D" id="1.10.287.470">
    <property type="entry name" value="Helix hairpin bin"/>
    <property type="match status" value="1"/>
</dbReference>
<keyword evidence="7" id="KW-1185">Reference proteome</keyword>
<evidence type="ECO:0000259" key="4">
    <source>
        <dbReference type="Pfam" id="PF25954"/>
    </source>
</evidence>
<dbReference type="GO" id="GO:0015562">
    <property type="term" value="F:efflux transmembrane transporter activity"/>
    <property type="evidence" value="ECO:0007669"/>
    <property type="project" value="TreeGrafter"/>
</dbReference>
<accession>A0A432ZUP2</accession>
<sequence>MTVQPMTRTICAAALALSSLTLLGCSNADAQDKNDKKEQAVVTIPVEVTTAGEGAITANYQTTAVLEPESEADVISRVNGIVETLRVEEGDYVKKGQVLATLRDEEYRIKRDEMAAELASVKQELSRLEQMHKEGLVSADAYDKVKYRYQATKAQYDMAAYQHDNTVIRAPISGYIAERFVKVGNLVTQYEEKALFHIVAQETLQGIVYLPEKQLANVKVGQTALLYTAVSNEHPITANIERISPMIDSDTGTFKVVLQVNNSNGQLKAGMFAKVQMQYETHNNVVLLPRYAVVSVDDKHSVFRVNSENKAEKVDITIGFENESWVEVQQGIAAGDKVVTSGQNQLKDQTQVSVIPNA</sequence>
<evidence type="ECO:0000256" key="2">
    <source>
        <dbReference type="SAM" id="SignalP"/>
    </source>
</evidence>
<dbReference type="Pfam" id="PF25917">
    <property type="entry name" value="BSH_RND"/>
    <property type="match status" value="1"/>
</dbReference>
<comment type="caution">
    <text evidence="6">The sequence shown here is derived from an EMBL/GenBank/DDBJ whole genome shotgun (WGS) entry which is preliminary data.</text>
</comment>
<dbReference type="Gene3D" id="2.40.30.170">
    <property type="match status" value="1"/>
</dbReference>
<protein>
    <submittedName>
        <fullName evidence="6">Efflux RND transporter periplasmic adaptor subunit</fullName>
    </submittedName>
</protein>
<dbReference type="OrthoDB" id="9806939at2"/>
<dbReference type="SUPFAM" id="SSF111369">
    <property type="entry name" value="HlyD-like secretion proteins"/>
    <property type="match status" value="1"/>
</dbReference>
<feature type="domain" description="CusB-like beta-barrel" evidence="4">
    <location>
        <begin position="209"/>
        <end position="279"/>
    </location>
</feature>
<dbReference type="AlphaFoldDB" id="A0A432ZUP2"/>
<dbReference type="GO" id="GO:1990281">
    <property type="term" value="C:efflux pump complex"/>
    <property type="evidence" value="ECO:0007669"/>
    <property type="project" value="TreeGrafter"/>
</dbReference>